<evidence type="ECO:0000313" key="2">
    <source>
        <dbReference type="Proteomes" id="UP000761264"/>
    </source>
</evidence>
<proteinExistence type="predicted"/>
<gene>
    <name evidence="1" type="ORF">HBA54_07255</name>
</gene>
<accession>A0A967C202</accession>
<name>A0A967C202_9PROT</name>
<evidence type="ECO:0000313" key="1">
    <source>
        <dbReference type="EMBL" id="NIA68386.1"/>
    </source>
</evidence>
<dbReference type="EMBL" id="JAAQPH010000004">
    <property type="protein sequence ID" value="NIA68386.1"/>
    <property type="molecule type" value="Genomic_DNA"/>
</dbReference>
<comment type="caution">
    <text evidence="1">The sequence shown here is derived from an EMBL/GenBank/DDBJ whole genome shotgun (WGS) entry which is preliminary data.</text>
</comment>
<protein>
    <submittedName>
        <fullName evidence="1">Uncharacterized protein</fullName>
    </submittedName>
</protein>
<dbReference type="AlphaFoldDB" id="A0A967C202"/>
<sequence length="73" mass="8054">MASLLPQQQLVLELLRMSGEIAVTEQSAPTILWRTIEECRAKGWLTVTRVSPGVHAVLLTNHGRRTVESASTD</sequence>
<organism evidence="1 2">
    <name type="scientific">Pelagibius litoralis</name>
    <dbReference type="NCBI Taxonomy" id="374515"/>
    <lineage>
        <taxon>Bacteria</taxon>
        <taxon>Pseudomonadati</taxon>
        <taxon>Pseudomonadota</taxon>
        <taxon>Alphaproteobacteria</taxon>
        <taxon>Rhodospirillales</taxon>
        <taxon>Rhodovibrionaceae</taxon>
        <taxon>Pelagibius</taxon>
    </lineage>
</organism>
<keyword evidence="2" id="KW-1185">Reference proteome</keyword>
<dbReference type="Proteomes" id="UP000761264">
    <property type="component" value="Unassembled WGS sequence"/>
</dbReference>
<dbReference type="RefSeq" id="WP_167222902.1">
    <property type="nucleotide sequence ID" value="NZ_JAAQPH010000004.1"/>
</dbReference>
<reference evidence="1" key="1">
    <citation type="submission" date="2020-03" db="EMBL/GenBank/DDBJ databases">
        <title>Genome of Pelagibius litoralis DSM 21314T.</title>
        <authorList>
            <person name="Wang G."/>
        </authorList>
    </citation>
    <scope>NUCLEOTIDE SEQUENCE</scope>
    <source>
        <strain evidence="1">DSM 21314</strain>
    </source>
</reference>